<keyword evidence="2" id="KW-0732">Signal</keyword>
<proteinExistence type="predicted"/>
<feature type="region of interest" description="Disordered" evidence="1">
    <location>
        <begin position="421"/>
        <end position="457"/>
    </location>
</feature>
<accession>A0A835YKG4</accession>
<feature type="compositionally biased region" description="Acidic residues" evidence="1">
    <location>
        <begin position="447"/>
        <end position="457"/>
    </location>
</feature>
<evidence type="ECO:0000313" key="4">
    <source>
        <dbReference type="Proteomes" id="UP000612055"/>
    </source>
</evidence>
<feature type="compositionally biased region" description="Basic residues" evidence="1">
    <location>
        <begin position="301"/>
        <end position="311"/>
    </location>
</feature>
<feature type="compositionally biased region" description="Basic and acidic residues" evidence="1">
    <location>
        <begin position="330"/>
        <end position="342"/>
    </location>
</feature>
<evidence type="ECO:0008006" key="5">
    <source>
        <dbReference type="Google" id="ProtNLM"/>
    </source>
</evidence>
<dbReference type="AlphaFoldDB" id="A0A835YKG4"/>
<feature type="compositionally biased region" description="Acidic residues" evidence="1">
    <location>
        <begin position="359"/>
        <end position="370"/>
    </location>
</feature>
<sequence>MPSPPKPPTAALFTLLTHFPTSSCISVVWVCYGTSPSSPGAARAATANVFGTDGCAGLGDRLRGIEYLARVAAGVKRVLLVYQESPVPLERFLAPAAIDWRLTPDLGIDVERELVHARRHFRIVDGGPNRLRQAVLEGTFQALTDRVVTVSTNRPASTAVGGPVPPLDPSGPLYSTLARALFQLSPEVEEATQVALAAVGLEPSAPFLALHLRLGGQTGERYAVNRFGQPAHALLAAATACAANATAAAAAGALPHLLVTDNAALRAAAAERRLEPWVSPPLAPLHFRLGVVPKDPEEAKRRRRRARRQQRQRQQAKTQLRGRGAGGSSDDDRGEGRGKEEAGGGGAGGRARGNAGGGEEGDEVEGGGEAEGEEAVRLHMANMADFGLLVKARCVVLSRSGYSEQAALLGGQTCVVQLADCVGGGGGEDEGAGRGRGEGQGDGGQERDEDGDEGDEG</sequence>
<dbReference type="OrthoDB" id="428346at2759"/>
<evidence type="ECO:0000256" key="1">
    <source>
        <dbReference type="SAM" id="MobiDB-lite"/>
    </source>
</evidence>
<keyword evidence="4" id="KW-1185">Reference proteome</keyword>
<gene>
    <name evidence="3" type="ORF">HYH03_002915</name>
</gene>
<feature type="signal peptide" evidence="2">
    <location>
        <begin position="1"/>
        <end position="24"/>
    </location>
</feature>
<evidence type="ECO:0000256" key="2">
    <source>
        <dbReference type="SAM" id="SignalP"/>
    </source>
</evidence>
<evidence type="ECO:0000313" key="3">
    <source>
        <dbReference type="EMBL" id="KAG2499339.1"/>
    </source>
</evidence>
<feature type="chain" id="PRO_5033011531" description="O-fucosyltransferase family protein" evidence="2">
    <location>
        <begin position="25"/>
        <end position="457"/>
    </location>
</feature>
<protein>
    <recommendedName>
        <fullName evidence="5">O-fucosyltransferase family protein</fullName>
    </recommendedName>
</protein>
<reference evidence="3" key="1">
    <citation type="journal article" date="2020" name="bioRxiv">
        <title>Comparative genomics of Chlamydomonas.</title>
        <authorList>
            <person name="Craig R.J."/>
            <person name="Hasan A.R."/>
            <person name="Ness R.W."/>
            <person name="Keightley P.D."/>
        </authorList>
    </citation>
    <scope>NUCLEOTIDE SEQUENCE</scope>
    <source>
        <strain evidence="3">CCAP 11/70</strain>
    </source>
</reference>
<dbReference type="Proteomes" id="UP000612055">
    <property type="component" value="Unassembled WGS sequence"/>
</dbReference>
<organism evidence="3 4">
    <name type="scientific">Edaphochlamys debaryana</name>
    <dbReference type="NCBI Taxonomy" id="47281"/>
    <lineage>
        <taxon>Eukaryota</taxon>
        <taxon>Viridiplantae</taxon>
        <taxon>Chlorophyta</taxon>
        <taxon>core chlorophytes</taxon>
        <taxon>Chlorophyceae</taxon>
        <taxon>CS clade</taxon>
        <taxon>Chlamydomonadales</taxon>
        <taxon>Chlamydomonadales incertae sedis</taxon>
        <taxon>Edaphochlamys</taxon>
    </lineage>
</organism>
<feature type="compositionally biased region" description="Gly residues" evidence="1">
    <location>
        <begin position="343"/>
        <end position="358"/>
    </location>
</feature>
<dbReference type="EMBL" id="JAEHOE010000007">
    <property type="protein sequence ID" value="KAG2499339.1"/>
    <property type="molecule type" value="Genomic_DNA"/>
</dbReference>
<feature type="region of interest" description="Disordered" evidence="1">
    <location>
        <begin position="293"/>
        <end position="370"/>
    </location>
</feature>
<name>A0A835YKG4_9CHLO</name>
<comment type="caution">
    <text evidence="3">The sequence shown here is derived from an EMBL/GenBank/DDBJ whole genome shotgun (WGS) entry which is preliminary data.</text>
</comment>